<sequence length="236" mass="26172">IRREVNATYLLLDDARFFTQCSTINPLYSQLVYGDMCHDMNNALTFLWVGLTMLVIGMLPTLWIFGAIALSEEKLNKHANNHKELLYPDTDPYGYKAEFKADEEQPKRVEGTPTMAAGHTDDMSDKEKDGDMKDLDRDSLGSSSSNEDKDYYAAHELSYAAAQQLSAVADNNAEGLDDEQSVHTNSTLSSTSASSSDSSQNVSYSQHGETFATESSRRSSENSYDSYGQQPLQSQV</sequence>
<name>A0A0L0F8A5_9EUKA</name>
<feature type="compositionally biased region" description="Basic and acidic residues" evidence="1">
    <location>
        <begin position="99"/>
        <end position="110"/>
    </location>
</feature>
<gene>
    <name evidence="3" type="ORF">SARC_14488</name>
</gene>
<dbReference type="AlphaFoldDB" id="A0A0L0F8A5"/>
<evidence type="ECO:0000313" key="3">
    <source>
        <dbReference type="EMBL" id="KNC72949.1"/>
    </source>
</evidence>
<feature type="compositionally biased region" description="Low complexity" evidence="1">
    <location>
        <begin position="186"/>
        <end position="205"/>
    </location>
</feature>
<feature type="region of interest" description="Disordered" evidence="1">
    <location>
        <begin position="170"/>
        <end position="236"/>
    </location>
</feature>
<evidence type="ECO:0000256" key="2">
    <source>
        <dbReference type="SAM" id="Phobius"/>
    </source>
</evidence>
<proteinExistence type="predicted"/>
<dbReference type="Proteomes" id="UP000054560">
    <property type="component" value="Unassembled WGS sequence"/>
</dbReference>
<feature type="non-terminal residue" evidence="3">
    <location>
        <position position="1"/>
    </location>
</feature>
<evidence type="ECO:0000256" key="1">
    <source>
        <dbReference type="SAM" id="MobiDB-lite"/>
    </source>
</evidence>
<keyword evidence="2" id="KW-1133">Transmembrane helix</keyword>
<protein>
    <submittedName>
        <fullName evidence="3">Uncharacterized protein</fullName>
    </submittedName>
</protein>
<keyword evidence="2" id="KW-0472">Membrane</keyword>
<reference evidence="3 4" key="1">
    <citation type="submission" date="2011-02" db="EMBL/GenBank/DDBJ databases">
        <title>The Genome Sequence of Sphaeroforma arctica JP610.</title>
        <authorList>
            <consortium name="The Broad Institute Genome Sequencing Platform"/>
            <person name="Russ C."/>
            <person name="Cuomo C."/>
            <person name="Young S.K."/>
            <person name="Zeng Q."/>
            <person name="Gargeya S."/>
            <person name="Alvarado L."/>
            <person name="Berlin A."/>
            <person name="Chapman S.B."/>
            <person name="Chen Z."/>
            <person name="Freedman E."/>
            <person name="Gellesch M."/>
            <person name="Goldberg J."/>
            <person name="Griggs A."/>
            <person name="Gujja S."/>
            <person name="Heilman E."/>
            <person name="Heiman D."/>
            <person name="Howarth C."/>
            <person name="Mehta T."/>
            <person name="Neiman D."/>
            <person name="Pearson M."/>
            <person name="Roberts A."/>
            <person name="Saif S."/>
            <person name="Shea T."/>
            <person name="Shenoy N."/>
            <person name="Sisk P."/>
            <person name="Stolte C."/>
            <person name="Sykes S."/>
            <person name="White J."/>
            <person name="Yandava C."/>
            <person name="Burger G."/>
            <person name="Gray M.W."/>
            <person name="Holland P.W.H."/>
            <person name="King N."/>
            <person name="Lang F.B.F."/>
            <person name="Roger A.J."/>
            <person name="Ruiz-Trillo I."/>
            <person name="Haas B."/>
            <person name="Nusbaum C."/>
            <person name="Birren B."/>
        </authorList>
    </citation>
    <scope>NUCLEOTIDE SEQUENCE [LARGE SCALE GENOMIC DNA]</scope>
    <source>
        <strain evidence="3 4">JP610</strain>
    </source>
</reference>
<evidence type="ECO:0000313" key="4">
    <source>
        <dbReference type="Proteomes" id="UP000054560"/>
    </source>
</evidence>
<dbReference type="GeneID" id="25914992"/>
<organism evidence="3 4">
    <name type="scientific">Sphaeroforma arctica JP610</name>
    <dbReference type="NCBI Taxonomy" id="667725"/>
    <lineage>
        <taxon>Eukaryota</taxon>
        <taxon>Ichthyosporea</taxon>
        <taxon>Ichthyophonida</taxon>
        <taxon>Sphaeroforma</taxon>
    </lineage>
</organism>
<feature type="transmembrane region" description="Helical" evidence="2">
    <location>
        <begin position="46"/>
        <end position="70"/>
    </location>
</feature>
<keyword evidence="2" id="KW-0812">Transmembrane</keyword>
<feature type="region of interest" description="Disordered" evidence="1">
    <location>
        <begin position="99"/>
        <end position="147"/>
    </location>
</feature>
<keyword evidence="4" id="KW-1185">Reference proteome</keyword>
<dbReference type="EMBL" id="KQ246289">
    <property type="protein sequence ID" value="KNC72949.1"/>
    <property type="molecule type" value="Genomic_DNA"/>
</dbReference>
<feature type="non-terminal residue" evidence="3">
    <location>
        <position position="236"/>
    </location>
</feature>
<accession>A0A0L0F8A5</accession>
<feature type="compositionally biased region" description="Basic and acidic residues" evidence="1">
    <location>
        <begin position="119"/>
        <end position="139"/>
    </location>
</feature>
<dbReference type="RefSeq" id="XP_014146851.1">
    <property type="nucleotide sequence ID" value="XM_014291376.1"/>
</dbReference>